<evidence type="ECO:0000256" key="12">
    <source>
        <dbReference type="HAMAP-Rule" id="MF_00284"/>
    </source>
</evidence>
<evidence type="ECO:0000256" key="3">
    <source>
        <dbReference type="ARBA" id="ARBA00007438"/>
    </source>
</evidence>
<evidence type="ECO:0000256" key="10">
    <source>
        <dbReference type="ARBA" id="ARBA00022917"/>
    </source>
</evidence>
<dbReference type="InterPro" id="IPR045864">
    <property type="entry name" value="aa-tRNA-synth_II/BPL/LPL"/>
</dbReference>
<feature type="binding site" evidence="12">
    <location>
        <position position="331"/>
    </location>
    <ligand>
        <name>Mg(2+)</name>
        <dbReference type="ChEBI" id="CHEBI:18420"/>
        <note>shared with alpha subunit</note>
    </ligand>
</feature>
<evidence type="ECO:0000259" key="13">
    <source>
        <dbReference type="PROSITE" id="PS51483"/>
    </source>
</evidence>
<organism evidence="14 15">
    <name type="scientific">Metallosphaera tengchongensis</name>
    <dbReference type="NCBI Taxonomy" id="1532350"/>
    <lineage>
        <taxon>Archaea</taxon>
        <taxon>Thermoproteota</taxon>
        <taxon>Thermoprotei</taxon>
        <taxon>Sulfolobales</taxon>
        <taxon>Sulfolobaceae</taxon>
        <taxon>Metallosphaera</taxon>
    </lineage>
</organism>
<dbReference type="SMART" id="SM00873">
    <property type="entry name" value="B3_4"/>
    <property type="match status" value="1"/>
</dbReference>
<evidence type="ECO:0000256" key="11">
    <source>
        <dbReference type="ARBA" id="ARBA00023146"/>
    </source>
</evidence>
<dbReference type="GeneID" id="55641140"/>
<dbReference type="Pfam" id="PF03484">
    <property type="entry name" value="B5"/>
    <property type="match status" value="1"/>
</dbReference>
<keyword evidence="11 12" id="KW-0030">Aminoacyl-tRNA synthetase</keyword>
<evidence type="ECO:0000256" key="5">
    <source>
        <dbReference type="ARBA" id="ARBA00022598"/>
    </source>
</evidence>
<dbReference type="RefSeq" id="WP_174629945.1">
    <property type="nucleotide sequence ID" value="NZ_CP049074.1"/>
</dbReference>
<protein>
    <recommendedName>
        <fullName evidence="12">Phenylalanine--tRNA ligase beta subunit</fullName>
        <ecNumber evidence="12">6.1.1.20</ecNumber>
    </recommendedName>
    <alternativeName>
        <fullName evidence="12">Phenylalanyl-tRNA synthetase beta subunit</fullName>
        <shortName evidence="12">PheRS</shortName>
    </alternativeName>
</protein>
<dbReference type="PANTHER" id="PTHR10947:SF0">
    <property type="entry name" value="PHENYLALANINE--TRNA LIGASE BETA SUBUNIT"/>
    <property type="match status" value="1"/>
</dbReference>
<dbReference type="Gene3D" id="3.50.40.10">
    <property type="entry name" value="Phenylalanyl-trna Synthetase, Chain B, domain 3"/>
    <property type="match status" value="1"/>
</dbReference>
<comment type="subcellular location">
    <subcellularLocation>
        <location evidence="2 12">Cytoplasm</location>
    </subcellularLocation>
</comment>
<sequence length="542" mass="60363">MPTVNLNKWILQSMTGLSKEEISDYLFKLKSEVNEIDQDTISVEVNADRLDMLGLGGIVRALKGISGKEKGERKYSVNETEYVLEVGDVPSRPFALACVIYNVRLNPEFYLKELIQFQEKLHDTIGRRRKKVAIGIHDLKKVKGKIIKYINLPLSSTFVPLNQSREMSVAEVLKETEQGRIYGNISVRNGMTPAIVDVEGVLSIPPVINSERTRISGETTSLLIDVTGTNFDAVYQTLDLLSTNLAELGAEIGSVVVKGTKEFKSPLLNHVNVSANVSNINRRLGTDLDGGEIVRLIQKMRMDASLDGDEIRVIVPPYRVDIMTYADLAEDVAMAVGYDNFSLTQGSSQGLGTLSERSSFYRKLRSLLIGAQFQEIYTLVLMKSSYQLAGDYVKVENPISVDYDSVRNSLMWNVLLFLANNQHSRFPIRVFEIGETVKAKAESDTSYLNELRVSLGIMDSKVSYEGLQAPLHEVISNLTGRTPSYQAVEDKLFIKGRCANIYMEGQQIGILGEVSPEILSNYGVLYPVVLAELYLDKIMGMV</sequence>
<evidence type="ECO:0000313" key="14">
    <source>
        <dbReference type="EMBL" id="QKQ99713.1"/>
    </source>
</evidence>
<dbReference type="OrthoDB" id="10073at2157"/>
<feature type="binding site" evidence="12">
    <location>
        <position position="327"/>
    </location>
    <ligand>
        <name>Mg(2+)</name>
        <dbReference type="ChEBI" id="CHEBI:18420"/>
        <note>shared with alpha subunit</note>
    </ligand>
</feature>
<dbReference type="GO" id="GO:0003723">
    <property type="term" value="F:RNA binding"/>
    <property type="evidence" value="ECO:0007669"/>
    <property type="project" value="InterPro"/>
</dbReference>
<comment type="catalytic activity">
    <reaction evidence="12">
        <text>tRNA(Phe) + L-phenylalanine + ATP = L-phenylalanyl-tRNA(Phe) + AMP + diphosphate + H(+)</text>
        <dbReference type="Rhea" id="RHEA:19413"/>
        <dbReference type="Rhea" id="RHEA-COMP:9668"/>
        <dbReference type="Rhea" id="RHEA-COMP:9699"/>
        <dbReference type="ChEBI" id="CHEBI:15378"/>
        <dbReference type="ChEBI" id="CHEBI:30616"/>
        <dbReference type="ChEBI" id="CHEBI:33019"/>
        <dbReference type="ChEBI" id="CHEBI:58095"/>
        <dbReference type="ChEBI" id="CHEBI:78442"/>
        <dbReference type="ChEBI" id="CHEBI:78531"/>
        <dbReference type="ChEBI" id="CHEBI:456215"/>
        <dbReference type="EC" id="6.1.1.20"/>
    </reaction>
</comment>
<dbReference type="PANTHER" id="PTHR10947">
    <property type="entry name" value="PHENYLALANYL-TRNA SYNTHETASE BETA CHAIN AND LEUCINE-RICH REPEAT-CONTAINING PROTEIN 47"/>
    <property type="match status" value="1"/>
</dbReference>
<evidence type="ECO:0000256" key="9">
    <source>
        <dbReference type="ARBA" id="ARBA00022842"/>
    </source>
</evidence>
<keyword evidence="4 12" id="KW-0963">Cytoplasm</keyword>
<keyword evidence="6 12" id="KW-0479">Metal-binding</keyword>
<feature type="binding site" evidence="12">
    <location>
        <position position="330"/>
    </location>
    <ligand>
        <name>Mg(2+)</name>
        <dbReference type="ChEBI" id="CHEBI:18420"/>
        <note>shared with alpha subunit</note>
    </ligand>
</feature>
<dbReference type="InterPro" id="IPR045060">
    <property type="entry name" value="Phe-tRNA-ligase_IIc_bsu"/>
</dbReference>
<comment type="similarity">
    <text evidence="3 12">Belongs to the phenylalanyl-tRNA synthetase beta subunit family. Type 2 subfamily.</text>
</comment>
<dbReference type="Proteomes" id="UP000509301">
    <property type="component" value="Chromosome"/>
</dbReference>
<evidence type="ECO:0000256" key="2">
    <source>
        <dbReference type="ARBA" id="ARBA00004496"/>
    </source>
</evidence>
<dbReference type="SMART" id="SM00874">
    <property type="entry name" value="B5"/>
    <property type="match status" value="1"/>
</dbReference>
<dbReference type="GO" id="GO:0000287">
    <property type="term" value="F:magnesium ion binding"/>
    <property type="evidence" value="ECO:0007669"/>
    <property type="project" value="InterPro"/>
</dbReference>
<comment type="subunit">
    <text evidence="12">Tetramer of two alpha and two beta subunits.</text>
</comment>
<dbReference type="GO" id="GO:0006432">
    <property type="term" value="P:phenylalanyl-tRNA aminoacylation"/>
    <property type="evidence" value="ECO:0007669"/>
    <property type="project" value="UniProtKB-UniRule"/>
</dbReference>
<dbReference type="KEGG" id="mten:GWK48_04285"/>
<evidence type="ECO:0000256" key="7">
    <source>
        <dbReference type="ARBA" id="ARBA00022741"/>
    </source>
</evidence>
<keyword evidence="7 12" id="KW-0547">Nucleotide-binding</keyword>
<comment type="cofactor">
    <cofactor evidence="1 12">
        <name>Mg(2+)</name>
        <dbReference type="ChEBI" id="CHEBI:18420"/>
    </cofactor>
</comment>
<dbReference type="EC" id="6.1.1.20" evidence="12"/>
<dbReference type="HAMAP" id="MF_00284">
    <property type="entry name" value="Phe_tRNA_synth_beta2"/>
    <property type="match status" value="1"/>
</dbReference>
<keyword evidence="5 12" id="KW-0436">Ligase</keyword>
<dbReference type="GO" id="GO:0009328">
    <property type="term" value="C:phenylalanine-tRNA ligase complex"/>
    <property type="evidence" value="ECO:0007669"/>
    <property type="project" value="TreeGrafter"/>
</dbReference>
<dbReference type="EMBL" id="CP049074">
    <property type="protein sequence ID" value="QKQ99713.1"/>
    <property type="molecule type" value="Genomic_DNA"/>
</dbReference>
<dbReference type="PROSITE" id="PS51483">
    <property type="entry name" value="B5"/>
    <property type="match status" value="1"/>
</dbReference>
<dbReference type="InterPro" id="IPR022918">
    <property type="entry name" value="Phe_tRNA_ligase_beta2_arc"/>
</dbReference>
<dbReference type="InterPro" id="IPR005147">
    <property type="entry name" value="tRNA_synthase_B5-dom"/>
</dbReference>
<gene>
    <name evidence="12" type="primary">pheT</name>
    <name evidence="14" type="ORF">GWK48_04285</name>
</gene>
<keyword evidence="10 12" id="KW-0648">Protein biosynthesis</keyword>
<keyword evidence="15" id="KW-1185">Reference proteome</keyword>
<evidence type="ECO:0000256" key="1">
    <source>
        <dbReference type="ARBA" id="ARBA00001946"/>
    </source>
</evidence>
<dbReference type="InterPro" id="IPR004531">
    <property type="entry name" value="Phe-tRNA-synth_IIc_bsu_arc_euk"/>
</dbReference>
<dbReference type="InterPro" id="IPR020825">
    <property type="entry name" value="Phe-tRNA_synthase-like_B3/B4"/>
</dbReference>
<dbReference type="Gene3D" id="3.30.56.10">
    <property type="match status" value="2"/>
</dbReference>
<reference evidence="14 15" key="1">
    <citation type="submission" date="2020-02" db="EMBL/GenBank/DDBJ databases">
        <title>Comparative genome analysis reveals the metabolism and evolution of the thermophilic archaeal genus Metallosphaera.</title>
        <authorList>
            <person name="Jiang C."/>
        </authorList>
    </citation>
    <scope>NUCLEOTIDE SEQUENCE [LARGE SCALE GENOMIC DNA]</scope>
    <source>
        <strain evidence="14 15">Ric-A</strain>
    </source>
</reference>
<dbReference type="InterPro" id="IPR009061">
    <property type="entry name" value="DNA-bd_dom_put_sf"/>
</dbReference>
<evidence type="ECO:0000256" key="8">
    <source>
        <dbReference type="ARBA" id="ARBA00022840"/>
    </source>
</evidence>
<dbReference type="Pfam" id="PF17759">
    <property type="entry name" value="tRNA_synthFbeta"/>
    <property type="match status" value="1"/>
</dbReference>
<proteinExistence type="inferred from homology"/>
<feature type="domain" description="B5" evidence="13">
    <location>
        <begin position="268"/>
        <end position="343"/>
    </location>
</feature>
<dbReference type="InterPro" id="IPR005146">
    <property type="entry name" value="B3/B4_tRNA-bd"/>
</dbReference>
<accession>A0A6N0NS95</accession>
<evidence type="ECO:0000256" key="4">
    <source>
        <dbReference type="ARBA" id="ARBA00022490"/>
    </source>
</evidence>
<evidence type="ECO:0000256" key="6">
    <source>
        <dbReference type="ARBA" id="ARBA00022723"/>
    </source>
</evidence>
<keyword evidence="9 12" id="KW-0460">Magnesium</keyword>
<feature type="binding site" evidence="12">
    <location>
        <position position="321"/>
    </location>
    <ligand>
        <name>Mg(2+)</name>
        <dbReference type="ChEBI" id="CHEBI:18420"/>
        <note>shared with alpha subunit</note>
    </ligand>
</feature>
<dbReference type="SUPFAM" id="SSF55681">
    <property type="entry name" value="Class II aaRS and biotin synthetases"/>
    <property type="match status" value="1"/>
</dbReference>
<dbReference type="GO" id="GO:0004826">
    <property type="term" value="F:phenylalanine-tRNA ligase activity"/>
    <property type="evidence" value="ECO:0007669"/>
    <property type="project" value="UniProtKB-UniRule"/>
</dbReference>
<dbReference type="InterPro" id="IPR041616">
    <property type="entry name" value="PheRS_beta_core"/>
</dbReference>
<keyword evidence="8 12" id="KW-0067">ATP-binding</keyword>
<dbReference type="Gene3D" id="3.30.930.10">
    <property type="entry name" value="Bira Bifunctional Protein, Domain 2"/>
    <property type="match status" value="1"/>
</dbReference>
<name>A0A6N0NS95_9CREN</name>
<dbReference type="SUPFAM" id="SSF46955">
    <property type="entry name" value="Putative DNA-binding domain"/>
    <property type="match status" value="2"/>
</dbReference>
<dbReference type="NCBIfam" id="TIGR00471">
    <property type="entry name" value="pheT_arch"/>
    <property type="match status" value="1"/>
</dbReference>
<evidence type="ECO:0000313" key="15">
    <source>
        <dbReference type="Proteomes" id="UP000509301"/>
    </source>
</evidence>
<dbReference type="AlphaFoldDB" id="A0A6N0NS95"/>
<dbReference type="GO" id="GO:0005524">
    <property type="term" value="F:ATP binding"/>
    <property type="evidence" value="ECO:0007669"/>
    <property type="project" value="UniProtKB-UniRule"/>
</dbReference>